<dbReference type="Proteomes" id="UP000028725">
    <property type="component" value="Unassembled WGS sequence"/>
</dbReference>
<name>A0A085WST9_9BACT</name>
<dbReference type="InterPro" id="IPR052025">
    <property type="entry name" value="Xyloglucanase_GH74"/>
</dbReference>
<evidence type="ECO:0000313" key="1">
    <source>
        <dbReference type="EMBL" id="KFE70752.1"/>
    </source>
</evidence>
<sequence length="364" mass="40783">MSDRIFAATRKGLFELRRTQGRWHIVNTSFLGDSVSLMGKNPADGTLYAALFLGHFGVKLRASTDGGQRWEELAAPAFPTIPEGVVDTLPDGKPWPWRVEQIWAFEAVEDTLWVGTIGGGLFRSNDRGRSWELVRGLWEHPQRKQWFGGGADLPGIHSICPHPKNPNELLVGVSCGGVWRTRDRGEKWEVASQGMFAEYMPPERREDPSIQDPHMVARSPSHPDRLWVQHHNGVFRSDDGGNRWHTIHESAPSVFGFAIAVHPTEPDTAWRVPAIKDEHRVPVDGRVVVSRTRDAGKTWEVLREGLPQEHAYDLTLRHALDVDATGDRLAFGSTTGSLWVSENQGDSWTHISAHLPPIYAVRFA</sequence>
<accession>A0A085WST9</accession>
<proteinExistence type="predicted"/>
<keyword evidence="2" id="KW-1185">Reference proteome</keyword>
<dbReference type="RefSeq" id="WP_044186004.1">
    <property type="nucleotide sequence ID" value="NZ_JMCB01000003.1"/>
</dbReference>
<dbReference type="OrthoDB" id="9764804at2"/>
<dbReference type="PANTHER" id="PTHR43739">
    <property type="entry name" value="XYLOGLUCANASE (EUROFUNG)"/>
    <property type="match status" value="1"/>
</dbReference>
<dbReference type="Gene3D" id="2.130.10.10">
    <property type="entry name" value="YVTN repeat-like/Quinoprotein amine dehydrogenase"/>
    <property type="match status" value="1"/>
</dbReference>
<dbReference type="AlphaFoldDB" id="A0A085WST9"/>
<dbReference type="STRING" id="394096.DB31_5794"/>
<dbReference type="CDD" id="cd15482">
    <property type="entry name" value="Sialidase_non-viral"/>
    <property type="match status" value="1"/>
</dbReference>
<dbReference type="EMBL" id="JMCB01000003">
    <property type="protein sequence ID" value="KFE70752.1"/>
    <property type="molecule type" value="Genomic_DNA"/>
</dbReference>
<dbReference type="SUPFAM" id="SSF110296">
    <property type="entry name" value="Oligoxyloglucan reducing end-specific cellobiohydrolase"/>
    <property type="match status" value="1"/>
</dbReference>
<evidence type="ECO:0000313" key="2">
    <source>
        <dbReference type="Proteomes" id="UP000028725"/>
    </source>
</evidence>
<evidence type="ECO:0008006" key="3">
    <source>
        <dbReference type="Google" id="ProtNLM"/>
    </source>
</evidence>
<protein>
    <recommendedName>
        <fullName evidence="3">Glycosyl hydrolase, BNR repeat protein</fullName>
    </recommendedName>
</protein>
<dbReference type="PATRIC" id="fig|394096.3.peg.2270"/>
<dbReference type="InterPro" id="IPR015943">
    <property type="entry name" value="WD40/YVTN_repeat-like_dom_sf"/>
</dbReference>
<dbReference type="GO" id="GO:0010411">
    <property type="term" value="P:xyloglucan metabolic process"/>
    <property type="evidence" value="ECO:0007669"/>
    <property type="project" value="TreeGrafter"/>
</dbReference>
<gene>
    <name evidence="1" type="ORF">DB31_5794</name>
</gene>
<comment type="caution">
    <text evidence="1">The sequence shown here is derived from an EMBL/GenBank/DDBJ whole genome shotgun (WGS) entry which is preliminary data.</text>
</comment>
<dbReference type="PANTHER" id="PTHR43739:SF5">
    <property type="entry name" value="EXO-ALPHA-SIALIDASE"/>
    <property type="match status" value="1"/>
</dbReference>
<organism evidence="1 2">
    <name type="scientific">Hyalangium minutum</name>
    <dbReference type="NCBI Taxonomy" id="394096"/>
    <lineage>
        <taxon>Bacteria</taxon>
        <taxon>Pseudomonadati</taxon>
        <taxon>Myxococcota</taxon>
        <taxon>Myxococcia</taxon>
        <taxon>Myxococcales</taxon>
        <taxon>Cystobacterineae</taxon>
        <taxon>Archangiaceae</taxon>
        <taxon>Hyalangium</taxon>
    </lineage>
</organism>
<reference evidence="1 2" key="1">
    <citation type="submission" date="2014-04" db="EMBL/GenBank/DDBJ databases">
        <title>Genome assembly of Hyalangium minutum DSM 14724.</title>
        <authorList>
            <person name="Sharma G."/>
            <person name="Subramanian S."/>
        </authorList>
    </citation>
    <scope>NUCLEOTIDE SEQUENCE [LARGE SCALE GENOMIC DNA]</scope>
    <source>
        <strain evidence="1 2">DSM 14724</strain>
    </source>
</reference>